<gene>
    <name evidence="2" type="primary">jg3056</name>
    <name evidence="2" type="ORF">PAEG_LOCUS4409</name>
</gene>
<dbReference type="InterPro" id="IPR043502">
    <property type="entry name" value="DNA/RNA_pol_sf"/>
</dbReference>
<dbReference type="Pfam" id="PF00078">
    <property type="entry name" value="RVT_1"/>
    <property type="match status" value="1"/>
</dbReference>
<feature type="non-terminal residue" evidence="2">
    <location>
        <position position="378"/>
    </location>
</feature>
<dbReference type="InterPro" id="IPR000477">
    <property type="entry name" value="RT_dom"/>
</dbReference>
<dbReference type="OrthoDB" id="415822at2759"/>
<feature type="non-terminal residue" evidence="2">
    <location>
        <position position="1"/>
    </location>
</feature>
<accession>A0A8S4QQY9</accession>
<dbReference type="PANTHER" id="PTHR19446">
    <property type="entry name" value="REVERSE TRANSCRIPTASES"/>
    <property type="match status" value="1"/>
</dbReference>
<evidence type="ECO:0000313" key="2">
    <source>
        <dbReference type="EMBL" id="CAH2216359.1"/>
    </source>
</evidence>
<keyword evidence="3" id="KW-1185">Reference proteome</keyword>
<comment type="caution">
    <text evidence="2">The sequence shown here is derived from an EMBL/GenBank/DDBJ whole genome shotgun (WGS) entry which is preliminary data.</text>
</comment>
<dbReference type="Proteomes" id="UP000838756">
    <property type="component" value="Unassembled WGS sequence"/>
</dbReference>
<dbReference type="CDD" id="cd01650">
    <property type="entry name" value="RT_nLTR_like"/>
    <property type="match status" value="1"/>
</dbReference>
<dbReference type="GO" id="GO:0071897">
    <property type="term" value="P:DNA biosynthetic process"/>
    <property type="evidence" value="ECO:0007669"/>
    <property type="project" value="UniProtKB-ARBA"/>
</dbReference>
<organism evidence="2 3">
    <name type="scientific">Pararge aegeria aegeria</name>
    <dbReference type="NCBI Taxonomy" id="348720"/>
    <lineage>
        <taxon>Eukaryota</taxon>
        <taxon>Metazoa</taxon>
        <taxon>Ecdysozoa</taxon>
        <taxon>Arthropoda</taxon>
        <taxon>Hexapoda</taxon>
        <taxon>Insecta</taxon>
        <taxon>Pterygota</taxon>
        <taxon>Neoptera</taxon>
        <taxon>Endopterygota</taxon>
        <taxon>Lepidoptera</taxon>
        <taxon>Glossata</taxon>
        <taxon>Ditrysia</taxon>
        <taxon>Papilionoidea</taxon>
        <taxon>Nymphalidae</taxon>
        <taxon>Satyrinae</taxon>
        <taxon>Satyrini</taxon>
        <taxon>Parargina</taxon>
        <taxon>Pararge</taxon>
    </lineage>
</organism>
<reference evidence="2" key="1">
    <citation type="submission" date="2022-03" db="EMBL/GenBank/DDBJ databases">
        <authorList>
            <person name="Lindestad O."/>
        </authorList>
    </citation>
    <scope>NUCLEOTIDE SEQUENCE</scope>
</reference>
<dbReference type="SUPFAM" id="SSF56672">
    <property type="entry name" value="DNA/RNA polymerases"/>
    <property type="match status" value="1"/>
</dbReference>
<dbReference type="AlphaFoldDB" id="A0A8S4QQY9"/>
<name>A0A8S4QQY9_9NEOP</name>
<dbReference type="PROSITE" id="PS50878">
    <property type="entry name" value="RT_POL"/>
    <property type="match status" value="1"/>
</dbReference>
<dbReference type="EMBL" id="CAKXAJ010015157">
    <property type="protein sequence ID" value="CAH2216359.1"/>
    <property type="molecule type" value="Genomic_DNA"/>
</dbReference>
<evidence type="ECO:0000313" key="3">
    <source>
        <dbReference type="Proteomes" id="UP000838756"/>
    </source>
</evidence>
<feature type="domain" description="Reverse transcriptase" evidence="1">
    <location>
        <begin position="85"/>
        <end position="358"/>
    </location>
</feature>
<evidence type="ECO:0000259" key="1">
    <source>
        <dbReference type="PROSITE" id="PS50878"/>
    </source>
</evidence>
<protein>
    <submittedName>
        <fullName evidence="2">Jg3056 protein</fullName>
    </submittedName>
</protein>
<sequence>QQLELVVKTLFPSRVGIEPPLMAPLTSENDESNTGMADITEGELRAAVIRLRSKKAAPGPDGIPGLAWVLALGPLEPWVRALFSACLRQGHFPRSWKAGKLVLLRKEGRPADSPSAYRPIVLLDEVSKLFERVISARIIKQLEQVGPDLSEHQFGFRRGRSTIDAIDRVRTLVDVAVSQGEVVLAVSLDIANAFNTLPWGCIKEAFRYHVMPGYLQRIVEAYLSNRAVCYPAGGRLVQKNMSCGVPQGSVLGPLLWNIGYDWVLRGVNLQGVEVTCYADDTLVTARGKNFREARVLATAGVAQVVARIRRLGLEVALNKSEALCFHGPRKAPPAGSDLVVGGVSIAVESTMKYLGLVLDSRWKFDKHFQCLAPKVIRA</sequence>
<proteinExistence type="predicted"/>